<reference evidence="3" key="1">
    <citation type="submission" date="2016-06" db="UniProtKB">
        <authorList>
            <consortium name="WormBaseParasite"/>
        </authorList>
    </citation>
    <scope>IDENTIFICATION</scope>
</reference>
<keyword evidence="2" id="KW-1185">Reference proteome</keyword>
<accession>A0A183ECC4</accession>
<dbReference type="PANTHER" id="PTHR10698:SF0">
    <property type="entry name" value="V-TYPE PROTON ATPASE SUBUNIT H"/>
    <property type="match status" value="1"/>
</dbReference>
<evidence type="ECO:0000313" key="2">
    <source>
        <dbReference type="Proteomes" id="UP000271098"/>
    </source>
</evidence>
<dbReference type="Gene3D" id="1.25.10.10">
    <property type="entry name" value="Leucine-rich Repeat Variant"/>
    <property type="match status" value="1"/>
</dbReference>
<sequence length="140" mass="16176">MVEIPASKMTDQSGDMQTAHIASMDMISATSKLQLEAADVRNNRPNWNSYLRSQMIAQEDYNFITAYEATKTKQDRDTLLDNNKTQCARTMINFITTVAKDQNVRYVLTLLDDMILVRDSSIFSLIFFFFESNANFCWFL</sequence>
<dbReference type="EMBL" id="UYRT01087072">
    <property type="protein sequence ID" value="VDN32127.1"/>
    <property type="molecule type" value="Genomic_DNA"/>
</dbReference>
<dbReference type="OrthoDB" id="10263554at2759"/>
<dbReference type="PANTHER" id="PTHR10698">
    <property type="entry name" value="V-TYPE PROTON ATPASE SUBUNIT H"/>
    <property type="match status" value="1"/>
</dbReference>
<dbReference type="GO" id="GO:0005765">
    <property type="term" value="C:lysosomal membrane"/>
    <property type="evidence" value="ECO:0007669"/>
    <property type="project" value="TreeGrafter"/>
</dbReference>
<dbReference type="GO" id="GO:0000221">
    <property type="term" value="C:vacuolar proton-transporting V-type ATPase, V1 domain"/>
    <property type="evidence" value="ECO:0007669"/>
    <property type="project" value="InterPro"/>
</dbReference>
<dbReference type="SUPFAM" id="SSF48371">
    <property type="entry name" value="ARM repeat"/>
    <property type="match status" value="1"/>
</dbReference>
<proteinExistence type="predicted"/>
<dbReference type="Proteomes" id="UP000271098">
    <property type="component" value="Unassembled WGS sequence"/>
</dbReference>
<evidence type="ECO:0000313" key="1">
    <source>
        <dbReference type="EMBL" id="VDN32127.1"/>
    </source>
</evidence>
<dbReference type="AlphaFoldDB" id="A0A183ECC4"/>
<organism evidence="3">
    <name type="scientific">Gongylonema pulchrum</name>
    <dbReference type="NCBI Taxonomy" id="637853"/>
    <lineage>
        <taxon>Eukaryota</taxon>
        <taxon>Metazoa</taxon>
        <taxon>Ecdysozoa</taxon>
        <taxon>Nematoda</taxon>
        <taxon>Chromadorea</taxon>
        <taxon>Rhabditida</taxon>
        <taxon>Spirurina</taxon>
        <taxon>Spiruromorpha</taxon>
        <taxon>Spiruroidea</taxon>
        <taxon>Gongylonematidae</taxon>
        <taxon>Gongylonema</taxon>
    </lineage>
</organism>
<evidence type="ECO:0000313" key="3">
    <source>
        <dbReference type="WBParaSite" id="GPUH_0001864001-mRNA-1"/>
    </source>
</evidence>
<gene>
    <name evidence="1" type="ORF">GPUH_LOCUS18615</name>
</gene>
<dbReference type="GO" id="GO:0046961">
    <property type="term" value="F:proton-transporting ATPase activity, rotational mechanism"/>
    <property type="evidence" value="ECO:0007669"/>
    <property type="project" value="InterPro"/>
</dbReference>
<dbReference type="InterPro" id="IPR004908">
    <property type="entry name" value="ATPase_V1-cplx_hsu"/>
</dbReference>
<dbReference type="Pfam" id="PF03224">
    <property type="entry name" value="V-ATPase_H_N"/>
    <property type="match status" value="1"/>
</dbReference>
<protein>
    <submittedName>
        <fullName evidence="3">V-type proton ATPase subunit H</fullName>
    </submittedName>
</protein>
<reference evidence="1 2" key="2">
    <citation type="submission" date="2018-11" db="EMBL/GenBank/DDBJ databases">
        <authorList>
            <consortium name="Pathogen Informatics"/>
        </authorList>
    </citation>
    <scope>NUCLEOTIDE SEQUENCE [LARGE SCALE GENOMIC DNA]</scope>
</reference>
<dbReference type="WBParaSite" id="GPUH_0001864001-mRNA-1">
    <property type="protein sequence ID" value="GPUH_0001864001-mRNA-1"/>
    <property type="gene ID" value="GPUH_0001864001"/>
</dbReference>
<name>A0A183ECC4_9BILA</name>
<dbReference type="InterPro" id="IPR016024">
    <property type="entry name" value="ARM-type_fold"/>
</dbReference>
<dbReference type="InterPro" id="IPR011989">
    <property type="entry name" value="ARM-like"/>
</dbReference>